<dbReference type="AlphaFoldDB" id="A0AAW4PKW4"/>
<proteinExistence type="predicted"/>
<comment type="caution">
    <text evidence="2">The sequence shown here is derived from an EMBL/GenBank/DDBJ whole genome shotgun (WGS) entry which is preliminary data.</text>
</comment>
<evidence type="ECO:0000313" key="3">
    <source>
        <dbReference type="Proteomes" id="UP001430455"/>
    </source>
</evidence>
<reference evidence="2 3" key="1">
    <citation type="submission" date="2021-06" db="EMBL/GenBank/DDBJ databases">
        <title>Halomicroarcula sp. a new haloarchaeum isolated from saline soil.</title>
        <authorList>
            <person name="Duran-Viseras A."/>
            <person name="Sanchez-Porro C."/>
            <person name="Ventosa A."/>
        </authorList>
    </citation>
    <scope>NUCLEOTIDE SEQUENCE [LARGE SCALE GENOMIC DNA]</scope>
    <source>
        <strain evidence="2 3">F27</strain>
    </source>
</reference>
<organism evidence="2 3">
    <name type="scientific">Haloarcula nitratireducens</name>
    <dbReference type="NCBI Taxonomy" id="2487749"/>
    <lineage>
        <taxon>Archaea</taxon>
        <taxon>Methanobacteriati</taxon>
        <taxon>Methanobacteriota</taxon>
        <taxon>Stenosarchaea group</taxon>
        <taxon>Halobacteria</taxon>
        <taxon>Halobacteriales</taxon>
        <taxon>Haloarculaceae</taxon>
        <taxon>Haloarcula</taxon>
    </lineage>
</organism>
<dbReference type="Proteomes" id="UP001430455">
    <property type="component" value="Unassembled WGS sequence"/>
</dbReference>
<accession>A0AAW4PKW4</accession>
<evidence type="ECO:0000259" key="1">
    <source>
        <dbReference type="Pfam" id="PF24035"/>
    </source>
</evidence>
<name>A0AAW4PKW4_9EURY</name>
<dbReference type="EMBL" id="RKLT01000033">
    <property type="protein sequence ID" value="MBX0297935.1"/>
    <property type="molecule type" value="Genomic_DNA"/>
</dbReference>
<keyword evidence="3" id="KW-1185">Reference proteome</keyword>
<evidence type="ECO:0000313" key="2">
    <source>
        <dbReference type="EMBL" id="MBX0297935.1"/>
    </source>
</evidence>
<sequence length="92" mass="10032">MRELPEGETVSISTHVEAIAAGGFSTGDGPTHETVQLSLYHTHLPLLCDAGLVEFDEDQKVVTMTTLGKTVHSEILQPSQELLENDDFEPVQ</sequence>
<gene>
    <name evidence="2" type="ORF">EGH23_24015</name>
</gene>
<protein>
    <recommendedName>
        <fullName evidence="1">DUF7344 domain-containing protein</fullName>
    </recommendedName>
</protein>
<dbReference type="Pfam" id="PF24035">
    <property type="entry name" value="DUF7344"/>
    <property type="match status" value="1"/>
</dbReference>
<dbReference type="InterPro" id="IPR055768">
    <property type="entry name" value="DUF7344"/>
</dbReference>
<feature type="domain" description="DUF7344" evidence="1">
    <location>
        <begin position="10"/>
        <end position="63"/>
    </location>
</feature>